<name>A0A5C5YV17_9BACT</name>
<feature type="transmembrane region" description="Helical" evidence="1">
    <location>
        <begin position="87"/>
        <end position="105"/>
    </location>
</feature>
<keyword evidence="1" id="KW-1133">Transmembrane helix</keyword>
<protein>
    <submittedName>
        <fullName evidence="2">Uncharacterized protein</fullName>
    </submittedName>
</protein>
<organism evidence="2 3">
    <name type="scientific">Posidoniimonas polymericola</name>
    <dbReference type="NCBI Taxonomy" id="2528002"/>
    <lineage>
        <taxon>Bacteria</taxon>
        <taxon>Pseudomonadati</taxon>
        <taxon>Planctomycetota</taxon>
        <taxon>Planctomycetia</taxon>
        <taxon>Pirellulales</taxon>
        <taxon>Lacipirellulaceae</taxon>
        <taxon>Posidoniimonas</taxon>
    </lineage>
</organism>
<dbReference type="Proteomes" id="UP000318478">
    <property type="component" value="Unassembled WGS sequence"/>
</dbReference>
<reference evidence="2 3" key="1">
    <citation type="submission" date="2019-02" db="EMBL/GenBank/DDBJ databases">
        <title>Deep-cultivation of Planctomycetes and their phenomic and genomic characterization uncovers novel biology.</title>
        <authorList>
            <person name="Wiegand S."/>
            <person name="Jogler M."/>
            <person name="Boedeker C."/>
            <person name="Pinto D."/>
            <person name="Vollmers J."/>
            <person name="Rivas-Marin E."/>
            <person name="Kohn T."/>
            <person name="Peeters S.H."/>
            <person name="Heuer A."/>
            <person name="Rast P."/>
            <person name="Oberbeckmann S."/>
            <person name="Bunk B."/>
            <person name="Jeske O."/>
            <person name="Meyerdierks A."/>
            <person name="Storesund J.E."/>
            <person name="Kallscheuer N."/>
            <person name="Luecker S."/>
            <person name="Lage O.M."/>
            <person name="Pohl T."/>
            <person name="Merkel B.J."/>
            <person name="Hornburger P."/>
            <person name="Mueller R.-W."/>
            <person name="Bruemmer F."/>
            <person name="Labrenz M."/>
            <person name="Spormann A.M."/>
            <person name="Op Den Camp H."/>
            <person name="Overmann J."/>
            <person name="Amann R."/>
            <person name="Jetten M.S.M."/>
            <person name="Mascher T."/>
            <person name="Medema M.H."/>
            <person name="Devos D.P."/>
            <person name="Kaster A.-K."/>
            <person name="Ovreas L."/>
            <person name="Rohde M."/>
            <person name="Galperin M.Y."/>
            <person name="Jogler C."/>
        </authorList>
    </citation>
    <scope>NUCLEOTIDE SEQUENCE [LARGE SCALE GENOMIC DNA]</scope>
    <source>
        <strain evidence="2 3">Pla123a</strain>
    </source>
</reference>
<accession>A0A5C5YV17</accession>
<gene>
    <name evidence="2" type="ORF">Pla123a_12750</name>
</gene>
<evidence type="ECO:0000313" key="2">
    <source>
        <dbReference type="EMBL" id="TWT78483.1"/>
    </source>
</evidence>
<dbReference type="EMBL" id="SJPO01000002">
    <property type="protein sequence ID" value="TWT78483.1"/>
    <property type="molecule type" value="Genomic_DNA"/>
</dbReference>
<sequence>MDADSEQAVECGGCGRVYHVRPATEVRRAQCARCGGHFEIPLQRVIKPASRRPPQRRQSAMDHRTMAAAASRIAARQHPLQYRVSNGWWLAVILVIAAVAALAVFHPRDELPQSTPYRPPPANLE</sequence>
<dbReference type="AlphaFoldDB" id="A0A5C5YV17"/>
<keyword evidence="1" id="KW-0472">Membrane</keyword>
<evidence type="ECO:0000313" key="3">
    <source>
        <dbReference type="Proteomes" id="UP000318478"/>
    </source>
</evidence>
<keyword evidence="3" id="KW-1185">Reference proteome</keyword>
<comment type="caution">
    <text evidence="2">The sequence shown here is derived from an EMBL/GenBank/DDBJ whole genome shotgun (WGS) entry which is preliminary data.</text>
</comment>
<evidence type="ECO:0000256" key="1">
    <source>
        <dbReference type="SAM" id="Phobius"/>
    </source>
</evidence>
<keyword evidence="1" id="KW-0812">Transmembrane</keyword>
<proteinExistence type="predicted"/>
<dbReference type="RefSeq" id="WP_146584978.1">
    <property type="nucleotide sequence ID" value="NZ_SJPO01000002.1"/>
</dbReference>